<evidence type="ECO:0000256" key="1">
    <source>
        <dbReference type="SAM" id="Phobius"/>
    </source>
</evidence>
<keyword evidence="1" id="KW-0812">Transmembrane</keyword>
<dbReference type="Proteomes" id="UP000559010">
    <property type="component" value="Unassembled WGS sequence"/>
</dbReference>
<keyword evidence="3" id="KW-1185">Reference proteome</keyword>
<evidence type="ECO:0000313" key="2">
    <source>
        <dbReference type="EMBL" id="NMM48731.1"/>
    </source>
</evidence>
<protein>
    <recommendedName>
        <fullName evidence="4">DUF420 domain-containing protein</fullName>
    </recommendedName>
</protein>
<feature type="transmembrane region" description="Helical" evidence="1">
    <location>
        <begin position="64"/>
        <end position="89"/>
    </location>
</feature>
<evidence type="ECO:0008006" key="4">
    <source>
        <dbReference type="Google" id="ProtNLM"/>
    </source>
</evidence>
<proteinExistence type="predicted"/>
<feature type="transmembrane region" description="Helical" evidence="1">
    <location>
        <begin position="35"/>
        <end position="58"/>
    </location>
</feature>
<sequence length="138" mass="15199">MTSAIFLIILSTLIIFLMVLIRIPRGKFLAGKTLIFLGVLGLISVYLGVYEFIFNVLLGSTNQYIFSLPGVSMIMVHLSLISLGVILSYEMVMDFVFSGSSIIRLKGEEILSNLAPLQLKFAIAGIVIGCQYLILQSF</sequence>
<dbReference type="EMBL" id="JABBNU010000005">
    <property type="protein sequence ID" value="NMM48731.1"/>
    <property type="molecule type" value="Genomic_DNA"/>
</dbReference>
<feature type="transmembrane region" description="Helical" evidence="1">
    <location>
        <begin position="6"/>
        <end position="23"/>
    </location>
</feature>
<accession>A0A848IZD7</accession>
<gene>
    <name evidence="2" type="ORF">HH304_09995</name>
</gene>
<keyword evidence="1" id="KW-0472">Membrane</keyword>
<dbReference type="AlphaFoldDB" id="A0A848IZD7"/>
<dbReference type="RefSeq" id="WP_169680933.1">
    <property type="nucleotide sequence ID" value="NZ_JABBNU010000005.1"/>
</dbReference>
<keyword evidence="1" id="KW-1133">Transmembrane helix</keyword>
<organism evidence="2 3">
    <name type="scientific">Marinigracilibium pacificum</name>
    <dbReference type="NCBI Taxonomy" id="2729599"/>
    <lineage>
        <taxon>Bacteria</taxon>
        <taxon>Pseudomonadati</taxon>
        <taxon>Bacteroidota</taxon>
        <taxon>Cytophagia</taxon>
        <taxon>Cytophagales</taxon>
        <taxon>Flammeovirgaceae</taxon>
        <taxon>Marinigracilibium</taxon>
    </lineage>
</organism>
<reference evidence="2 3" key="1">
    <citation type="submission" date="2020-04" db="EMBL/GenBank/DDBJ databases">
        <title>Flammeovirgaceae bacterium KN852 isolated from deep sea.</title>
        <authorList>
            <person name="Zhang D.-C."/>
        </authorList>
    </citation>
    <scope>NUCLEOTIDE SEQUENCE [LARGE SCALE GENOMIC DNA]</scope>
    <source>
        <strain evidence="2 3">KN852</strain>
    </source>
</reference>
<evidence type="ECO:0000313" key="3">
    <source>
        <dbReference type="Proteomes" id="UP000559010"/>
    </source>
</evidence>
<comment type="caution">
    <text evidence="2">The sequence shown here is derived from an EMBL/GenBank/DDBJ whole genome shotgun (WGS) entry which is preliminary data.</text>
</comment>
<name>A0A848IZD7_9BACT</name>